<dbReference type="Proteomes" id="UP000177967">
    <property type="component" value="Unassembled WGS sequence"/>
</dbReference>
<dbReference type="EMBL" id="MHBW01000031">
    <property type="protein sequence ID" value="OGY08123.1"/>
    <property type="molecule type" value="Genomic_DNA"/>
</dbReference>
<dbReference type="STRING" id="1797513.A2782_03875"/>
<keyword evidence="1" id="KW-0472">Membrane</keyword>
<keyword evidence="1" id="KW-0812">Transmembrane</keyword>
<feature type="transmembrane region" description="Helical" evidence="1">
    <location>
        <begin position="42"/>
        <end position="65"/>
    </location>
</feature>
<sequence>MTNSTNLVAESLGEIKGFGPLGDPTSLTEGAGGLLEKLLSNIIGFMTVGAILWFIVQIVIGGYSLMTAGGDPKGAADARQGITNAVIGLVVVFIALVFISVIGFLMGIDILKIDDFINNLSIK</sequence>
<protein>
    <submittedName>
        <fullName evidence="2">Uncharacterized protein</fullName>
    </submittedName>
</protein>
<evidence type="ECO:0000313" key="2">
    <source>
        <dbReference type="EMBL" id="OGY08123.1"/>
    </source>
</evidence>
<dbReference type="AlphaFoldDB" id="A0A1G1UYA3"/>
<accession>A0A1G1UYA3</accession>
<gene>
    <name evidence="2" type="ORF">A2782_03875</name>
</gene>
<dbReference type="InterPro" id="IPR043993">
    <property type="entry name" value="T4SS_pilin"/>
</dbReference>
<evidence type="ECO:0000256" key="1">
    <source>
        <dbReference type="SAM" id="Phobius"/>
    </source>
</evidence>
<name>A0A1G1UYA3_9BACT</name>
<organism evidence="2 3">
    <name type="scientific">Candidatus Blackburnbacteria bacterium RIFCSPHIGHO2_01_FULL_43_15b</name>
    <dbReference type="NCBI Taxonomy" id="1797513"/>
    <lineage>
        <taxon>Bacteria</taxon>
        <taxon>Candidatus Blackburniibacteriota</taxon>
    </lineage>
</organism>
<reference evidence="2 3" key="1">
    <citation type="journal article" date="2016" name="Nat. Commun.">
        <title>Thousands of microbial genomes shed light on interconnected biogeochemical processes in an aquifer system.</title>
        <authorList>
            <person name="Anantharaman K."/>
            <person name="Brown C.T."/>
            <person name="Hug L.A."/>
            <person name="Sharon I."/>
            <person name="Castelle C.J."/>
            <person name="Probst A.J."/>
            <person name="Thomas B.C."/>
            <person name="Singh A."/>
            <person name="Wilkins M.J."/>
            <person name="Karaoz U."/>
            <person name="Brodie E.L."/>
            <person name="Williams K.H."/>
            <person name="Hubbard S.S."/>
            <person name="Banfield J.F."/>
        </authorList>
    </citation>
    <scope>NUCLEOTIDE SEQUENCE [LARGE SCALE GENOMIC DNA]</scope>
</reference>
<proteinExistence type="predicted"/>
<dbReference type="Pfam" id="PF18895">
    <property type="entry name" value="T4SS_pilin"/>
    <property type="match status" value="1"/>
</dbReference>
<evidence type="ECO:0000313" key="3">
    <source>
        <dbReference type="Proteomes" id="UP000177967"/>
    </source>
</evidence>
<keyword evidence="1" id="KW-1133">Transmembrane helix</keyword>
<feature type="transmembrane region" description="Helical" evidence="1">
    <location>
        <begin position="86"/>
        <end position="108"/>
    </location>
</feature>
<comment type="caution">
    <text evidence="2">The sequence shown here is derived from an EMBL/GenBank/DDBJ whole genome shotgun (WGS) entry which is preliminary data.</text>
</comment>